<organism evidence="1">
    <name type="scientific">Arundo donax</name>
    <name type="common">Giant reed</name>
    <name type="synonym">Donax arundinaceus</name>
    <dbReference type="NCBI Taxonomy" id="35708"/>
    <lineage>
        <taxon>Eukaryota</taxon>
        <taxon>Viridiplantae</taxon>
        <taxon>Streptophyta</taxon>
        <taxon>Embryophyta</taxon>
        <taxon>Tracheophyta</taxon>
        <taxon>Spermatophyta</taxon>
        <taxon>Magnoliopsida</taxon>
        <taxon>Liliopsida</taxon>
        <taxon>Poales</taxon>
        <taxon>Poaceae</taxon>
        <taxon>PACMAD clade</taxon>
        <taxon>Arundinoideae</taxon>
        <taxon>Arundineae</taxon>
        <taxon>Arundo</taxon>
    </lineage>
</organism>
<accession>A0A0A8ZMQ5</accession>
<proteinExistence type="predicted"/>
<dbReference type="EMBL" id="GBRH01258902">
    <property type="protein sequence ID" value="JAD38993.1"/>
    <property type="molecule type" value="Transcribed_RNA"/>
</dbReference>
<reference evidence="1" key="2">
    <citation type="journal article" date="2015" name="Data Brief">
        <title>Shoot transcriptome of the giant reed, Arundo donax.</title>
        <authorList>
            <person name="Barrero R.A."/>
            <person name="Guerrero F.D."/>
            <person name="Moolhuijzen P."/>
            <person name="Goolsby J.A."/>
            <person name="Tidwell J."/>
            <person name="Bellgard S.E."/>
            <person name="Bellgard M.I."/>
        </authorList>
    </citation>
    <scope>NUCLEOTIDE SEQUENCE</scope>
    <source>
        <tissue evidence="1">Shoot tissue taken approximately 20 cm above the soil surface</tissue>
    </source>
</reference>
<protein>
    <submittedName>
        <fullName evidence="1">Uncharacterized protein</fullName>
    </submittedName>
</protein>
<evidence type="ECO:0000313" key="1">
    <source>
        <dbReference type="EMBL" id="JAD38993.1"/>
    </source>
</evidence>
<sequence>MVCFLHGAIQLLTIVYCSKECLNFEFLGQSFFSLML</sequence>
<dbReference type="AlphaFoldDB" id="A0A0A8ZMQ5"/>
<name>A0A0A8ZMQ5_ARUDO</name>
<reference evidence="1" key="1">
    <citation type="submission" date="2014-09" db="EMBL/GenBank/DDBJ databases">
        <authorList>
            <person name="Magalhaes I.L.F."/>
            <person name="Oliveira U."/>
            <person name="Santos F.R."/>
            <person name="Vidigal T.H.D.A."/>
            <person name="Brescovit A.D."/>
            <person name="Santos A.J."/>
        </authorList>
    </citation>
    <scope>NUCLEOTIDE SEQUENCE</scope>
    <source>
        <tissue evidence="1">Shoot tissue taken approximately 20 cm above the soil surface</tissue>
    </source>
</reference>